<dbReference type="RefSeq" id="WP_250195563.1">
    <property type="nucleotide sequence ID" value="NZ_CP097635.1"/>
</dbReference>
<accession>A0ABY4S1I2</accession>
<dbReference type="Gene3D" id="3.50.50.60">
    <property type="entry name" value="FAD/NAD(P)-binding domain"/>
    <property type="match status" value="1"/>
</dbReference>
<dbReference type="PROSITE" id="PS51257">
    <property type="entry name" value="PROKAR_LIPOPROTEIN"/>
    <property type="match status" value="1"/>
</dbReference>
<comment type="pathway">
    <text evidence="2">Siderophore biosynthesis.</text>
</comment>
<sequence>MPGNHPRSTDPQVHDVIGIGLGPFNLSLACLLAPLAQGATPCQALFLDSRAQFDWHPGMLIDETTLQNPCLADLVSLADPTSRYSYLNYCKQQGEIYAHYFNGPHFITREAFNRYCQWASRSLPNVRFGHEVTGVSHEVQQGRSLYHVQARRADGTHVSFAARKLVLGIGAQPSLPACCDEQPQRWLHSAHYLQHKAQLLDKRSITIVGSGQSAAEVCHDLLKEAEQRGTTVNWITRSPYFFQMETTRLTLEMFSPDYTDYFYHLPESRKAAVLAGQDSLYKGINAQLMDQIYQQLERGRRRRSFQAHLVTQSELRRCRHDEASGQHVLEFHRTDTGEAFEHRTDGLILATGYRQRVPRFLGGIEHRLRFDRQGRYQPTRDYAVDINGDEVYVQNGGLHSHGLSNPELGLACYRNSCLIRALTGVAHYPIETGIALQSFGVPRSPLFRPLAPAAAATQDPACA</sequence>
<dbReference type="Proteomes" id="UP001056201">
    <property type="component" value="Chromosome 1"/>
</dbReference>
<reference evidence="8" key="1">
    <citation type="submission" date="2022-05" db="EMBL/GenBank/DDBJ databases">
        <title>An RpoN-dependent PEP-CTERM gene is involved in floc formation of an Aquincola tertiaricarbonis strain.</title>
        <authorList>
            <person name="Qiu D."/>
            <person name="Xia M."/>
        </authorList>
    </citation>
    <scope>NUCLEOTIDE SEQUENCE</scope>
    <source>
        <strain evidence="8">RN12</strain>
    </source>
</reference>
<keyword evidence="8" id="KW-0503">Monooxygenase</keyword>
<organism evidence="8 9">
    <name type="scientific">Aquincola tertiaricarbonis</name>
    <dbReference type="NCBI Taxonomy" id="391953"/>
    <lineage>
        <taxon>Bacteria</taxon>
        <taxon>Pseudomonadati</taxon>
        <taxon>Pseudomonadota</taxon>
        <taxon>Betaproteobacteria</taxon>
        <taxon>Burkholderiales</taxon>
        <taxon>Sphaerotilaceae</taxon>
        <taxon>Aquincola</taxon>
    </lineage>
</organism>
<evidence type="ECO:0000313" key="9">
    <source>
        <dbReference type="Proteomes" id="UP001056201"/>
    </source>
</evidence>
<evidence type="ECO:0000256" key="4">
    <source>
        <dbReference type="ARBA" id="ARBA00022630"/>
    </source>
</evidence>
<name>A0ABY4S1I2_AQUTE</name>
<keyword evidence="6" id="KW-0521">NADP</keyword>
<gene>
    <name evidence="8" type="ORF">MW290_01325</name>
</gene>
<keyword evidence="5" id="KW-0274">FAD</keyword>
<evidence type="ECO:0000256" key="2">
    <source>
        <dbReference type="ARBA" id="ARBA00004924"/>
    </source>
</evidence>
<comment type="similarity">
    <text evidence="3">Belongs to the lysine N(6)-hydroxylase/L-ornithine N(5)-oxygenase family.</text>
</comment>
<proteinExistence type="inferred from homology"/>
<dbReference type="SUPFAM" id="SSF51905">
    <property type="entry name" value="FAD/NAD(P)-binding domain"/>
    <property type="match status" value="2"/>
</dbReference>
<comment type="cofactor">
    <cofactor evidence="1">
        <name>FAD</name>
        <dbReference type="ChEBI" id="CHEBI:57692"/>
    </cofactor>
</comment>
<dbReference type="EMBL" id="CP097635">
    <property type="protein sequence ID" value="URI07298.1"/>
    <property type="molecule type" value="Genomic_DNA"/>
</dbReference>
<keyword evidence="9" id="KW-1185">Reference proteome</keyword>
<dbReference type="GO" id="GO:0004497">
    <property type="term" value="F:monooxygenase activity"/>
    <property type="evidence" value="ECO:0007669"/>
    <property type="project" value="UniProtKB-KW"/>
</dbReference>
<dbReference type="PANTHER" id="PTHR42802:SF1">
    <property type="entry name" value="L-ORNITHINE N(5)-MONOOXYGENASE"/>
    <property type="match status" value="1"/>
</dbReference>
<dbReference type="InterPro" id="IPR025700">
    <property type="entry name" value="Lys/Orn_oxygenase"/>
</dbReference>
<protein>
    <submittedName>
        <fullName evidence="8">SidA/IucD/PvdA family monooxygenase</fullName>
    </submittedName>
</protein>
<keyword evidence="4" id="KW-0285">Flavoprotein</keyword>
<evidence type="ECO:0000256" key="3">
    <source>
        <dbReference type="ARBA" id="ARBA00007588"/>
    </source>
</evidence>
<dbReference type="InterPro" id="IPR036188">
    <property type="entry name" value="FAD/NAD-bd_sf"/>
</dbReference>
<dbReference type="Pfam" id="PF13434">
    <property type="entry name" value="Lys_Orn_oxgnase"/>
    <property type="match status" value="1"/>
</dbReference>
<evidence type="ECO:0000256" key="5">
    <source>
        <dbReference type="ARBA" id="ARBA00022827"/>
    </source>
</evidence>
<evidence type="ECO:0000256" key="6">
    <source>
        <dbReference type="ARBA" id="ARBA00022857"/>
    </source>
</evidence>
<dbReference type="PANTHER" id="PTHR42802">
    <property type="entry name" value="MONOOXYGENASE"/>
    <property type="match status" value="1"/>
</dbReference>
<evidence type="ECO:0000256" key="1">
    <source>
        <dbReference type="ARBA" id="ARBA00001974"/>
    </source>
</evidence>
<evidence type="ECO:0000256" key="7">
    <source>
        <dbReference type="ARBA" id="ARBA00023002"/>
    </source>
</evidence>
<evidence type="ECO:0000313" key="8">
    <source>
        <dbReference type="EMBL" id="URI07298.1"/>
    </source>
</evidence>
<keyword evidence="7" id="KW-0560">Oxidoreductase</keyword>